<dbReference type="PANTHER" id="PTHR10501">
    <property type="entry name" value="U1 SMALL NUCLEAR RIBONUCLEOPROTEIN A/U2 SMALL NUCLEAR RIBONUCLEOPROTEIN B"/>
    <property type="match status" value="1"/>
</dbReference>
<dbReference type="STRING" id="133383.A0A1R0H7Y8"/>
<dbReference type="Proteomes" id="UP000187455">
    <property type="component" value="Unassembled WGS sequence"/>
</dbReference>
<sequence length="513" mass="55485">MDSLEEITTIFVVGFPEDMKEREFQNMFTFSSGFEAATLKLPTSADFDKDVISGSKKQIIGFAKFRSRLEALEARDILTGRKVDAEYNSVLKAEMAKKNLHTKRGLVSMGNSVSNTEMNSAFPYNSRSFGNFGTSALNSTRNLKLNINTSRQYDRFSEAPLLSAPLIRNDDPLRDSIGGFESALDNFNSYESTVDSILDLDSTASMGVPKIGGFRLYKNNPERKSALPDLHAPIRPLDLAPLRTRLSNLNVGNSGPHSALDYHRVISSPITPLTSIGSAIPPAPGLTIQMAATRSINSNDQNPPCNTLYVGNLPASTKEDELRSLFQTAPGYKRMIFRTKPNSGPMCFVEFRDVACATNSLRELDGRMLSTSVNGGIRLSFSKNPLGVRSNGLGSGQAYSSGGVDGNNELEDYHEVTLGENNSSLNSNDSSSFVSTLVSQNEGLGPFPISSSSYRDLNGSNGQFGYSGLGLQGILSNSLHSNVSFSSSSSLRTSPLSSENSSTLSQGIAQTHY</sequence>
<dbReference type="OrthoDB" id="431169at2759"/>
<feature type="compositionally biased region" description="Low complexity" evidence="3">
    <location>
        <begin position="489"/>
        <end position="505"/>
    </location>
</feature>
<dbReference type="EMBL" id="LSSL01000155">
    <property type="protein sequence ID" value="OLY85322.1"/>
    <property type="molecule type" value="Genomic_DNA"/>
</dbReference>
<organism evidence="5 6">
    <name type="scientific">Smittium mucronatum</name>
    <dbReference type="NCBI Taxonomy" id="133383"/>
    <lineage>
        <taxon>Eukaryota</taxon>
        <taxon>Fungi</taxon>
        <taxon>Fungi incertae sedis</taxon>
        <taxon>Zoopagomycota</taxon>
        <taxon>Kickxellomycotina</taxon>
        <taxon>Harpellomycetes</taxon>
        <taxon>Harpellales</taxon>
        <taxon>Legeriomycetaceae</taxon>
        <taxon>Smittium</taxon>
    </lineage>
</organism>
<gene>
    <name evidence="5" type="ORF">AYI68_g488</name>
</gene>
<evidence type="ECO:0000313" key="6">
    <source>
        <dbReference type="Proteomes" id="UP000187455"/>
    </source>
</evidence>
<comment type="caution">
    <text evidence="5">The sequence shown here is derived from an EMBL/GenBank/DDBJ whole genome shotgun (WGS) entry which is preliminary data.</text>
</comment>
<evidence type="ECO:0000256" key="2">
    <source>
        <dbReference type="PROSITE-ProRule" id="PRU00176"/>
    </source>
</evidence>
<dbReference type="SUPFAM" id="SSF54928">
    <property type="entry name" value="RNA-binding domain, RBD"/>
    <property type="match status" value="2"/>
</dbReference>
<keyword evidence="1 2" id="KW-0694">RNA-binding</keyword>
<protein>
    <submittedName>
        <fullName evidence="5">Cell wall integrity protein scw1</fullName>
    </submittedName>
</protein>
<evidence type="ECO:0000313" key="5">
    <source>
        <dbReference type="EMBL" id="OLY85322.1"/>
    </source>
</evidence>
<dbReference type="Gene3D" id="3.30.70.330">
    <property type="match status" value="2"/>
</dbReference>
<dbReference type="InterPro" id="IPR012677">
    <property type="entry name" value="Nucleotide-bd_a/b_plait_sf"/>
</dbReference>
<dbReference type="Pfam" id="PF00076">
    <property type="entry name" value="RRM_1"/>
    <property type="match status" value="1"/>
</dbReference>
<dbReference type="InterPro" id="IPR000504">
    <property type="entry name" value="RRM_dom"/>
</dbReference>
<name>A0A1R0H7Y8_9FUNG</name>
<dbReference type="PROSITE" id="PS50102">
    <property type="entry name" value="RRM"/>
    <property type="match status" value="2"/>
</dbReference>
<dbReference type="AlphaFoldDB" id="A0A1R0H7Y8"/>
<proteinExistence type="predicted"/>
<evidence type="ECO:0000256" key="1">
    <source>
        <dbReference type="ARBA" id="ARBA00022884"/>
    </source>
</evidence>
<feature type="domain" description="RRM" evidence="4">
    <location>
        <begin position="306"/>
        <end position="384"/>
    </location>
</feature>
<accession>A0A1R0H7Y8</accession>
<evidence type="ECO:0000256" key="3">
    <source>
        <dbReference type="SAM" id="MobiDB-lite"/>
    </source>
</evidence>
<dbReference type="InterPro" id="IPR035979">
    <property type="entry name" value="RBD_domain_sf"/>
</dbReference>
<dbReference type="GO" id="GO:0003723">
    <property type="term" value="F:RNA binding"/>
    <property type="evidence" value="ECO:0007669"/>
    <property type="project" value="UniProtKB-UniRule"/>
</dbReference>
<dbReference type="SMART" id="SM00360">
    <property type="entry name" value="RRM"/>
    <property type="match status" value="1"/>
</dbReference>
<reference evidence="5 6" key="1">
    <citation type="journal article" date="2016" name="Mol. Biol. Evol.">
        <title>Genome-Wide Survey of Gut Fungi (Harpellales) Reveals the First Horizontally Transferred Ubiquitin Gene from a Mosquito Host.</title>
        <authorList>
            <person name="Wang Y."/>
            <person name="White M.M."/>
            <person name="Kvist S."/>
            <person name="Moncalvo J.M."/>
        </authorList>
    </citation>
    <scope>NUCLEOTIDE SEQUENCE [LARGE SCALE GENOMIC DNA]</scope>
    <source>
        <strain evidence="5 6">ALG-7-W6</strain>
    </source>
</reference>
<keyword evidence="6" id="KW-1185">Reference proteome</keyword>
<feature type="region of interest" description="Disordered" evidence="3">
    <location>
        <begin position="489"/>
        <end position="513"/>
    </location>
</feature>
<feature type="domain" description="RRM" evidence="4">
    <location>
        <begin position="8"/>
        <end position="98"/>
    </location>
</feature>
<evidence type="ECO:0000259" key="4">
    <source>
        <dbReference type="PROSITE" id="PS50102"/>
    </source>
</evidence>